<dbReference type="GO" id="GO:0004578">
    <property type="term" value="F:chitobiosyldiphosphodolichol beta-mannosyltransferase activity"/>
    <property type="evidence" value="ECO:0007669"/>
    <property type="project" value="UniProtKB-EC"/>
</dbReference>
<evidence type="ECO:0000256" key="1">
    <source>
        <dbReference type="ARBA" id="ARBA00004389"/>
    </source>
</evidence>
<dbReference type="SUPFAM" id="SSF53756">
    <property type="entry name" value="UDP-Glycosyltransferase/glycogen phosphorylase"/>
    <property type="match status" value="1"/>
</dbReference>
<dbReference type="FunFam" id="3.40.50.2000:FF:000096">
    <property type="entry name" value="ALG1, chitobiosyldiphosphodolichol beta-mannosyltransferase"/>
    <property type="match status" value="1"/>
</dbReference>
<evidence type="ECO:0000313" key="23">
    <source>
        <dbReference type="Ensembl" id="ENSOCUP00000010785.4"/>
    </source>
</evidence>
<keyword evidence="5" id="KW-0597">Phosphoprotein</keyword>
<dbReference type="EC" id="2.4.1.142" evidence="3"/>
<dbReference type="InParanoid" id="G1T3I4"/>
<dbReference type="eggNOG" id="KOG2941">
    <property type="taxonomic scope" value="Eukaryota"/>
</dbReference>
<keyword evidence="8 21" id="KW-0812">Transmembrane</keyword>
<comment type="pathway">
    <text evidence="2">Protein modification; protein glycosylation.</text>
</comment>
<evidence type="ECO:0000256" key="18">
    <source>
        <dbReference type="ARBA" id="ARBA00061237"/>
    </source>
</evidence>
<sequence length="647" mass="72981">MFYSSRIKMLKSKRARGRLNSLYGMRSRPRVRGRLRSERRVRAVEAQSAAAHGVPGPGAWSRAAQVREARARRGGSVCGCARRARPRGVVTWLSVKMAASCVVLLAVLALCLLLLLRAGKRRRQGRASRHVVVVVLGDVGRSPRMQYHALSLAKHGFSVTLLGFCDSKPRDELLQSDRIQMVRLTELRRLAVGPRLLQYGIKVAFQAVHLLWRLIWTEPAAYIFLQNPPGLPAIAVCWFVGCLCGSKLVVDWHNYGYSIMGLVHGPRHPLVLLAKWYERLFGRLVHFNLCVTNAMREDLAENWHIRAVTVHDKPASFFKETPLHLQHELFLKLGHTHSPFRARSEPSDPAVERSAFTERDARSGAVTQLRGRPALLVSSTSWTEDEDFSILLAALEKFEQLALHGDNLPALVCVITGKGPLKEHYSRLLAQRRFQHVQVCTPWLEAEDYPLLLGSADLGVCLHKSSSGLDLPMKVVDMFGCCLPVCAVTFKCLHELVRHEENGLVFQDSEELAAQLQMLFSKFPDPAGKLSQFRRNLRESRQLRWDESWEQTVLPLLMDRGSVPKWIRRQSWDEVFPAGSRARGLHKLHFSAGWTVSRVCHRSIPPRGTLTSYTCARAALDRRRGREGREEGEGSETVRGEKDGQRG</sequence>
<evidence type="ECO:0000256" key="10">
    <source>
        <dbReference type="ARBA" id="ARBA00022968"/>
    </source>
</evidence>
<name>G1T3I4_RABIT</name>
<feature type="domain" description="Glycosyltransferase subfamily 4-like N-terminal" evidence="22">
    <location>
        <begin position="149"/>
        <end position="308"/>
    </location>
</feature>
<comment type="subcellular location">
    <subcellularLocation>
        <location evidence="1">Endoplasmic reticulum membrane</location>
        <topology evidence="1">Single-pass membrane protein</topology>
    </subcellularLocation>
</comment>
<feature type="region of interest" description="Disordered" evidence="20">
    <location>
        <begin position="621"/>
        <end position="647"/>
    </location>
</feature>
<evidence type="ECO:0000256" key="17">
    <source>
        <dbReference type="ARBA" id="ARBA00056362"/>
    </source>
</evidence>
<comment type="catalytic activity">
    <reaction evidence="16">
        <text>an N,N'-diacetylchitobiosyl-diphospho-di-trans,poly-cis-dolichol + GDP-alpha-D-mannose = a beta-D-Man-(1-&gt;4)-beta-D-GlcNAc-(1-&gt;4)-alpha-D-GlcNAc-diphospho-di-trans,poly-cis-dolichol + GDP + H(+)</text>
        <dbReference type="Rhea" id="RHEA:13865"/>
        <dbReference type="Rhea" id="RHEA-COMP:19510"/>
        <dbReference type="Rhea" id="RHEA-COMP:19511"/>
        <dbReference type="ChEBI" id="CHEBI:15378"/>
        <dbReference type="ChEBI" id="CHEBI:57269"/>
        <dbReference type="ChEBI" id="CHEBI:57527"/>
        <dbReference type="ChEBI" id="CHEBI:58189"/>
        <dbReference type="ChEBI" id="CHEBI:58472"/>
        <dbReference type="EC" id="2.4.1.142"/>
    </reaction>
    <physiologicalReaction direction="left-to-right" evidence="16">
        <dbReference type="Rhea" id="RHEA:13866"/>
    </physiologicalReaction>
</comment>
<dbReference type="Proteomes" id="UP000001811">
    <property type="component" value="Unplaced"/>
</dbReference>
<reference evidence="23" key="2">
    <citation type="submission" date="2025-08" db="UniProtKB">
        <authorList>
            <consortium name="Ensembl"/>
        </authorList>
    </citation>
    <scope>IDENTIFICATION</scope>
    <source>
        <strain evidence="23">Thorbecke</strain>
    </source>
</reference>
<evidence type="ECO:0000256" key="15">
    <source>
        <dbReference type="ARBA" id="ARBA00033088"/>
    </source>
</evidence>
<evidence type="ECO:0000256" key="8">
    <source>
        <dbReference type="ARBA" id="ARBA00022692"/>
    </source>
</evidence>
<evidence type="ECO:0000256" key="7">
    <source>
        <dbReference type="ARBA" id="ARBA00022679"/>
    </source>
</evidence>
<dbReference type="Gene3D" id="3.40.50.2000">
    <property type="entry name" value="Glycogen Phosphorylase B"/>
    <property type="match status" value="2"/>
</dbReference>
<dbReference type="Bgee" id="ENSOCUG00000012524">
    <property type="expression patterns" value="Expressed in brain and 18 other cell types or tissues"/>
</dbReference>
<dbReference type="InterPro" id="IPR026051">
    <property type="entry name" value="ALG1-like"/>
</dbReference>
<keyword evidence="7" id="KW-0808">Transferase</keyword>
<keyword evidence="11 21" id="KW-1133">Transmembrane helix</keyword>
<evidence type="ECO:0000259" key="22">
    <source>
        <dbReference type="Pfam" id="PF13439"/>
    </source>
</evidence>
<evidence type="ECO:0000256" key="13">
    <source>
        <dbReference type="ARBA" id="ARBA00031434"/>
    </source>
</evidence>
<evidence type="ECO:0000256" key="14">
    <source>
        <dbReference type="ARBA" id="ARBA00031566"/>
    </source>
</evidence>
<dbReference type="HOGENOM" id="CLU_012079_1_1_1"/>
<evidence type="ECO:0000256" key="2">
    <source>
        <dbReference type="ARBA" id="ARBA00004922"/>
    </source>
</evidence>
<keyword evidence="12 21" id="KW-0472">Membrane</keyword>
<comment type="similarity">
    <text evidence="18">Belongs to the glycosyltransferase group 1 family. Glycosyltransferase 33 subfamily.</text>
</comment>
<evidence type="ECO:0000256" key="16">
    <source>
        <dbReference type="ARBA" id="ARBA00045071"/>
    </source>
</evidence>
<evidence type="ECO:0000256" key="11">
    <source>
        <dbReference type="ARBA" id="ARBA00022989"/>
    </source>
</evidence>
<feature type="region of interest" description="Disordered" evidence="20">
    <location>
        <begin position="340"/>
        <end position="363"/>
    </location>
</feature>
<evidence type="ECO:0000256" key="5">
    <source>
        <dbReference type="ARBA" id="ARBA00022553"/>
    </source>
</evidence>
<dbReference type="AlphaFoldDB" id="G1T3I4"/>
<dbReference type="GO" id="GO:0005789">
    <property type="term" value="C:endoplasmic reticulum membrane"/>
    <property type="evidence" value="ECO:0007669"/>
    <property type="project" value="UniProtKB-SubCell"/>
</dbReference>
<keyword evidence="10" id="KW-0735">Signal-anchor</keyword>
<dbReference type="GeneTree" id="ENSGT00390000008647"/>
<organism evidence="23 24">
    <name type="scientific">Oryctolagus cuniculus</name>
    <name type="common">Rabbit</name>
    <dbReference type="NCBI Taxonomy" id="9986"/>
    <lineage>
        <taxon>Eukaryota</taxon>
        <taxon>Metazoa</taxon>
        <taxon>Chordata</taxon>
        <taxon>Craniata</taxon>
        <taxon>Vertebrata</taxon>
        <taxon>Euteleostomi</taxon>
        <taxon>Mammalia</taxon>
        <taxon>Eutheria</taxon>
        <taxon>Euarchontoglires</taxon>
        <taxon>Glires</taxon>
        <taxon>Lagomorpha</taxon>
        <taxon>Leporidae</taxon>
        <taxon>Oryctolagus</taxon>
    </lineage>
</organism>
<dbReference type="Ensembl" id="ENSOCUT00000012524.4">
    <property type="protein sequence ID" value="ENSOCUP00000010785.4"/>
    <property type="gene ID" value="ENSOCUG00000012524.4"/>
</dbReference>
<evidence type="ECO:0000256" key="6">
    <source>
        <dbReference type="ARBA" id="ARBA00022676"/>
    </source>
</evidence>
<evidence type="ECO:0000256" key="12">
    <source>
        <dbReference type="ARBA" id="ARBA00023136"/>
    </source>
</evidence>
<dbReference type="PANTHER" id="PTHR13036">
    <property type="entry name" value="BETA1,4 MANNOSYLTRANSFERASE"/>
    <property type="match status" value="1"/>
</dbReference>
<proteinExistence type="inferred from homology"/>
<protein>
    <recommendedName>
        <fullName evidence="4">Chitobiosyldiphosphodolichol beta-mannosyltransferase</fullName>
        <ecNumber evidence="3">2.4.1.142</ecNumber>
    </recommendedName>
    <alternativeName>
        <fullName evidence="19">Asparagine-linked glycosylation protein 1 homolog</fullName>
    </alternativeName>
    <alternativeName>
        <fullName evidence="14">Beta-1,4-mannosyltransferase</fullName>
    </alternativeName>
    <alternativeName>
        <fullName evidence="15">GDP-Man:GlcNAc2-PP-dolichol mannosyltransferase</fullName>
    </alternativeName>
    <alternativeName>
        <fullName evidence="13">GDP-mannose-dolichol diphosphochitobiose mannosyltransferase</fullName>
    </alternativeName>
</protein>
<evidence type="ECO:0000256" key="3">
    <source>
        <dbReference type="ARBA" id="ARBA00012611"/>
    </source>
</evidence>
<dbReference type="Pfam" id="PF13692">
    <property type="entry name" value="Glyco_trans_1_4"/>
    <property type="match status" value="1"/>
</dbReference>
<evidence type="ECO:0000256" key="4">
    <source>
        <dbReference type="ARBA" id="ARBA00015841"/>
    </source>
</evidence>
<comment type="function">
    <text evidence="17">Mannosyltransferase that operates in the biosynthetic pathway of dolichol-linked oligosaccharides, the glycan precursors employed in protein asparagine (N)-glycosylation. The assembly of dolichol-linked oligosaccharides begins on the cytosolic side of the endoplasmic reticulum membrane and finishes in its lumen. The sequential addition of sugars to dolichol pyrophosphate produces dolichol-linked oligosaccharides containing fourteen sugars, including two GlcNAcs, nine mannoses and three glucoses. Once assembled, the oligosaccharide is transferred from the lipid to nascent proteins by oligosaccharyltransferases. Catalyzes, on the cytoplasmic face of the endoplasmic reticulum, the addition of the first mannose residues to the dolichol-linked oligosaccharide chain, to produce Man1GlcNAc(2)-PP-dolichol core oligosaccharide. Man1GlcNAc(2)-PP-dolichol is a substrate for ALG2, the following enzyme in the biosynthetic pathway.</text>
</comment>
<feature type="transmembrane region" description="Helical" evidence="21">
    <location>
        <begin position="97"/>
        <end position="116"/>
    </location>
</feature>
<reference evidence="23 24" key="1">
    <citation type="journal article" date="2011" name="Nature">
        <title>A high-resolution map of human evolutionary constraint using 29 mammals.</title>
        <authorList>
            <person name="Lindblad-Toh K."/>
            <person name="Garber M."/>
            <person name="Zuk O."/>
            <person name="Lin M.F."/>
            <person name="Parker B.J."/>
            <person name="Washietl S."/>
            <person name="Kheradpour P."/>
            <person name="Ernst J."/>
            <person name="Jordan G."/>
            <person name="Mauceli E."/>
            <person name="Ward L.D."/>
            <person name="Lowe C.B."/>
            <person name="Holloway A.K."/>
            <person name="Clamp M."/>
            <person name="Gnerre S."/>
            <person name="Alfoldi J."/>
            <person name="Beal K."/>
            <person name="Chang J."/>
            <person name="Clawson H."/>
            <person name="Cuff J."/>
            <person name="Di Palma F."/>
            <person name="Fitzgerald S."/>
            <person name="Flicek P."/>
            <person name="Guttman M."/>
            <person name="Hubisz M.J."/>
            <person name="Jaffe D.B."/>
            <person name="Jungreis I."/>
            <person name="Kent W.J."/>
            <person name="Kostka D."/>
            <person name="Lara M."/>
            <person name="Martins A.L."/>
            <person name="Massingham T."/>
            <person name="Moltke I."/>
            <person name="Raney B.J."/>
            <person name="Rasmussen M.D."/>
            <person name="Robinson J."/>
            <person name="Stark A."/>
            <person name="Vilella A.J."/>
            <person name="Wen J."/>
            <person name="Xie X."/>
            <person name="Zody M.C."/>
            <person name="Baldwin J."/>
            <person name="Bloom T."/>
            <person name="Chin C.W."/>
            <person name="Heiman D."/>
            <person name="Nicol R."/>
            <person name="Nusbaum C."/>
            <person name="Young S."/>
            <person name="Wilkinson J."/>
            <person name="Worley K.C."/>
            <person name="Kovar C.L."/>
            <person name="Muzny D.M."/>
            <person name="Gibbs R.A."/>
            <person name="Cree A."/>
            <person name="Dihn H.H."/>
            <person name="Fowler G."/>
            <person name="Jhangiani S."/>
            <person name="Joshi V."/>
            <person name="Lee S."/>
            <person name="Lewis L.R."/>
            <person name="Nazareth L.V."/>
            <person name="Okwuonu G."/>
            <person name="Santibanez J."/>
            <person name="Warren W.C."/>
            <person name="Mardis E.R."/>
            <person name="Weinstock G.M."/>
            <person name="Wilson R.K."/>
            <person name="Delehaunty K."/>
            <person name="Dooling D."/>
            <person name="Fronik C."/>
            <person name="Fulton L."/>
            <person name="Fulton B."/>
            <person name="Graves T."/>
            <person name="Minx P."/>
            <person name="Sodergren E."/>
            <person name="Birney E."/>
            <person name="Margulies E.H."/>
            <person name="Herrero J."/>
            <person name="Green E.D."/>
            <person name="Haussler D."/>
            <person name="Siepel A."/>
            <person name="Goldman N."/>
            <person name="Pollard K.S."/>
            <person name="Pedersen J.S."/>
            <person name="Lander E.S."/>
            <person name="Kellis M."/>
        </authorList>
    </citation>
    <scope>NUCLEOTIDE SEQUENCE [LARGE SCALE GENOMIC DNA]</scope>
    <source>
        <strain evidence="24">Thorbecke</strain>
    </source>
</reference>
<evidence type="ECO:0000256" key="21">
    <source>
        <dbReference type="SAM" id="Phobius"/>
    </source>
</evidence>
<dbReference type="Pfam" id="PF13439">
    <property type="entry name" value="Glyco_transf_4"/>
    <property type="match status" value="1"/>
</dbReference>
<evidence type="ECO:0000256" key="20">
    <source>
        <dbReference type="SAM" id="MobiDB-lite"/>
    </source>
</evidence>
<dbReference type="PANTHER" id="PTHR13036:SF0">
    <property type="entry name" value="CHITOBIOSYLDIPHOSPHODOLICHOL BETA-MANNOSYLTRANSFERASE"/>
    <property type="match status" value="1"/>
</dbReference>
<dbReference type="PaxDb" id="9986-ENSOCUP00000010785"/>
<dbReference type="InterPro" id="IPR028098">
    <property type="entry name" value="Glyco_trans_4-like_N"/>
</dbReference>
<reference evidence="23" key="3">
    <citation type="submission" date="2025-09" db="UniProtKB">
        <authorList>
            <consortium name="Ensembl"/>
        </authorList>
    </citation>
    <scope>IDENTIFICATION</scope>
    <source>
        <strain evidence="23">Thorbecke</strain>
    </source>
</reference>
<dbReference type="FunCoup" id="G1T3I4">
    <property type="interactions" value="1443"/>
</dbReference>
<accession>G1T3I4</accession>
<keyword evidence="9" id="KW-0256">Endoplasmic reticulum</keyword>
<dbReference type="CDD" id="cd03816">
    <property type="entry name" value="GT33_ALG1-like"/>
    <property type="match status" value="1"/>
</dbReference>
<evidence type="ECO:0000313" key="24">
    <source>
        <dbReference type="Proteomes" id="UP000001811"/>
    </source>
</evidence>
<dbReference type="STRING" id="9986.ENSOCUP00000010785"/>
<evidence type="ECO:0000256" key="9">
    <source>
        <dbReference type="ARBA" id="ARBA00022824"/>
    </source>
</evidence>
<evidence type="ECO:0000256" key="19">
    <source>
        <dbReference type="ARBA" id="ARBA00082785"/>
    </source>
</evidence>
<keyword evidence="6" id="KW-0328">Glycosyltransferase</keyword>
<keyword evidence="24" id="KW-1185">Reference proteome</keyword>